<organism evidence="2 3">
    <name type="scientific">Liparis tanakae</name>
    <name type="common">Tanaka's snailfish</name>
    <dbReference type="NCBI Taxonomy" id="230148"/>
    <lineage>
        <taxon>Eukaryota</taxon>
        <taxon>Metazoa</taxon>
        <taxon>Chordata</taxon>
        <taxon>Craniata</taxon>
        <taxon>Vertebrata</taxon>
        <taxon>Euteleostomi</taxon>
        <taxon>Actinopterygii</taxon>
        <taxon>Neopterygii</taxon>
        <taxon>Teleostei</taxon>
        <taxon>Neoteleostei</taxon>
        <taxon>Acanthomorphata</taxon>
        <taxon>Eupercaria</taxon>
        <taxon>Perciformes</taxon>
        <taxon>Cottioidei</taxon>
        <taxon>Cottales</taxon>
        <taxon>Liparidae</taxon>
        <taxon>Liparis</taxon>
    </lineage>
</organism>
<reference evidence="2 3" key="1">
    <citation type="submission" date="2019-03" db="EMBL/GenBank/DDBJ databases">
        <title>First draft genome of Liparis tanakae, snailfish: a comprehensive survey of snailfish specific genes.</title>
        <authorList>
            <person name="Kim W."/>
            <person name="Song I."/>
            <person name="Jeong J.-H."/>
            <person name="Kim D."/>
            <person name="Kim S."/>
            <person name="Ryu S."/>
            <person name="Song J.Y."/>
            <person name="Lee S.K."/>
        </authorList>
    </citation>
    <scope>NUCLEOTIDE SEQUENCE [LARGE SCALE GENOMIC DNA]</scope>
    <source>
        <tissue evidence="2">Muscle</tissue>
    </source>
</reference>
<dbReference type="Proteomes" id="UP000314294">
    <property type="component" value="Unassembled WGS sequence"/>
</dbReference>
<accession>A0A4Z2GGR9</accession>
<dbReference type="AlphaFoldDB" id="A0A4Z2GGR9"/>
<evidence type="ECO:0000313" key="3">
    <source>
        <dbReference type="Proteomes" id="UP000314294"/>
    </source>
</evidence>
<gene>
    <name evidence="2" type="ORF">EYF80_037317</name>
</gene>
<proteinExistence type="predicted"/>
<name>A0A4Z2GGR9_9TELE</name>
<evidence type="ECO:0000256" key="1">
    <source>
        <dbReference type="SAM" id="MobiDB-lite"/>
    </source>
</evidence>
<feature type="region of interest" description="Disordered" evidence="1">
    <location>
        <begin position="1"/>
        <end position="39"/>
    </location>
</feature>
<feature type="region of interest" description="Disordered" evidence="1">
    <location>
        <begin position="85"/>
        <end position="106"/>
    </location>
</feature>
<dbReference type="EMBL" id="SRLO01000545">
    <property type="protein sequence ID" value="TNN52490.1"/>
    <property type="molecule type" value="Genomic_DNA"/>
</dbReference>
<keyword evidence="3" id="KW-1185">Reference proteome</keyword>
<feature type="compositionally biased region" description="Basic residues" evidence="1">
    <location>
        <begin position="92"/>
        <end position="103"/>
    </location>
</feature>
<evidence type="ECO:0000313" key="2">
    <source>
        <dbReference type="EMBL" id="TNN52490.1"/>
    </source>
</evidence>
<sequence>MQGLWEGGQAQTRERRQQPGPASHTASGPSNPAWAPSSVVWAPSGGPGALECLSEAKCHFRVAEHGVKIVLLVVLWDLLHGRQPLGGGPGERHRHRDRGRLHHSGADQCREKRAAVGFRGVAVVLGAAFGRLQALVAAALGTELGAWLQGVVAAPLVVASWAHATPRVLEVGIGGPGCNALLVDRGVGLAREMASSAI</sequence>
<comment type="caution">
    <text evidence="2">The sequence shown here is derived from an EMBL/GenBank/DDBJ whole genome shotgun (WGS) entry which is preliminary data.</text>
</comment>
<protein>
    <submittedName>
        <fullName evidence="2">Uncharacterized protein</fullName>
    </submittedName>
</protein>